<name>A0AAD7QFH9_QUISA</name>
<evidence type="ECO:0000313" key="2">
    <source>
        <dbReference type="Proteomes" id="UP001163823"/>
    </source>
</evidence>
<reference evidence="1" key="1">
    <citation type="journal article" date="2023" name="Science">
        <title>Elucidation of the pathway for biosynthesis of saponin adjuvants from the soapbark tree.</title>
        <authorList>
            <person name="Reed J."/>
            <person name="Orme A."/>
            <person name="El-Demerdash A."/>
            <person name="Owen C."/>
            <person name="Martin L.B.B."/>
            <person name="Misra R.C."/>
            <person name="Kikuchi S."/>
            <person name="Rejzek M."/>
            <person name="Martin A.C."/>
            <person name="Harkess A."/>
            <person name="Leebens-Mack J."/>
            <person name="Louveau T."/>
            <person name="Stephenson M.J."/>
            <person name="Osbourn A."/>
        </authorList>
    </citation>
    <scope>NUCLEOTIDE SEQUENCE</scope>
    <source>
        <strain evidence="1">S10</strain>
    </source>
</reference>
<protein>
    <submittedName>
        <fullName evidence="1">Uncharacterized protein</fullName>
    </submittedName>
</protein>
<dbReference type="EMBL" id="JARAOO010000002">
    <property type="protein sequence ID" value="KAJ7980522.1"/>
    <property type="molecule type" value="Genomic_DNA"/>
</dbReference>
<comment type="caution">
    <text evidence="1">The sequence shown here is derived from an EMBL/GenBank/DDBJ whole genome shotgun (WGS) entry which is preliminary data.</text>
</comment>
<keyword evidence="2" id="KW-1185">Reference proteome</keyword>
<dbReference type="Proteomes" id="UP001163823">
    <property type="component" value="Chromosome 2"/>
</dbReference>
<organism evidence="1 2">
    <name type="scientific">Quillaja saponaria</name>
    <name type="common">Soap bark tree</name>
    <dbReference type="NCBI Taxonomy" id="32244"/>
    <lineage>
        <taxon>Eukaryota</taxon>
        <taxon>Viridiplantae</taxon>
        <taxon>Streptophyta</taxon>
        <taxon>Embryophyta</taxon>
        <taxon>Tracheophyta</taxon>
        <taxon>Spermatophyta</taxon>
        <taxon>Magnoliopsida</taxon>
        <taxon>eudicotyledons</taxon>
        <taxon>Gunneridae</taxon>
        <taxon>Pentapetalae</taxon>
        <taxon>rosids</taxon>
        <taxon>fabids</taxon>
        <taxon>Fabales</taxon>
        <taxon>Quillajaceae</taxon>
        <taxon>Quillaja</taxon>
    </lineage>
</organism>
<dbReference type="KEGG" id="qsa:O6P43_003788"/>
<evidence type="ECO:0000313" key="1">
    <source>
        <dbReference type="EMBL" id="KAJ7980522.1"/>
    </source>
</evidence>
<proteinExistence type="predicted"/>
<dbReference type="AlphaFoldDB" id="A0AAD7QFH9"/>
<gene>
    <name evidence="1" type="ORF">O6P43_003788</name>
</gene>
<sequence>MLELEPCEHCLLFVDETLNYDSIMWCTFLSSNALIVSHSHLLPTHTELWLAYTRSYDSDDIISRKHWKWKGEEIENNQALPDYSANQSQMRIQRSY</sequence>
<accession>A0AAD7QFH9</accession>